<evidence type="ECO:0008006" key="3">
    <source>
        <dbReference type="Google" id="ProtNLM"/>
    </source>
</evidence>
<evidence type="ECO:0000313" key="1">
    <source>
        <dbReference type="EMBL" id="QTH72573.1"/>
    </source>
</evidence>
<evidence type="ECO:0000313" key="2">
    <source>
        <dbReference type="Proteomes" id="UP000664904"/>
    </source>
</evidence>
<dbReference type="EMBL" id="CP072133">
    <property type="protein sequence ID" value="QTH72573.1"/>
    <property type="molecule type" value="Genomic_DNA"/>
</dbReference>
<dbReference type="SUPFAM" id="SSF53756">
    <property type="entry name" value="UDP-Glycosyltransferase/glycogen phosphorylase"/>
    <property type="match status" value="1"/>
</dbReference>
<dbReference type="KEGG" id="pxi:J5O05_07175"/>
<keyword evidence="2" id="KW-1185">Reference proteome</keyword>
<dbReference type="RefSeq" id="WP_208844197.1">
    <property type="nucleotide sequence ID" value="NZ_CP072133.1"/>
</dbReference>
<proteinExistence type="predicted"/>
<sequence length="355" mass="40499">MKIAYVLSHNIDSNDGVVKKIIDQISVWEKQGHEVIVFSICKNGDKSLLKAKCYPFEGAIKSRIFVNSDLLNDITAFNPDILYFRYDFWNSTVFKLASKFKLIIESNTASIQEAWLQLKTDSSLKALLRYTSLLVFNKLFSKRIKGVVSVTNEIFRLEYNQSNAVPHITVTNSVNLDKYKPLKCSEQNAKTSLCFLGSPNQDWHGTDIIEEIAKRLPMYDFHIIGPSGENRSNLTYHGFLTSSDYGKILSQCHVAIGTLALHRKGLSEACPLKVREYLLAGFPIVLGYEDIVDKNKPSWCFKLDDLSDKSVAELQQFIERNQYFTVPKSELSAIDASLNEIMRLNFFNEIRQTHE</sequence>
<dbReference type="Gene3D" id="3.40.50.2000">
    <property type="entry name" value="Glycogen Phosphorylase B"/>
    <property type="match status" value="1"/>
</dbReference>
<reference evidence="1" key="1">
    <citation type="submission" date="2021-03" db="EMBL/GenBank/DDBJ databases">
        <title>Complete Genome of Pseudoalteromonas xiamenensis STKMTI.2, a new potential marine bacterium producing anti-Vibrio compounds.</title>
        <authorList>
            <person name="Handayani D.P."/>
            <person name="Isnansetyo A."/>
            <person name="Istiqomah I."/>
            <person name="Jumina J."/>
        </authorList>
    </citation>
    <scope>NUCLEOTIDE SEQUENCE</scope>
    <source>
        <strain evidence="1">STKMTI.2</strain>
    </source>
</reference>
<accession>A0A975DIU3</accession>
<gene>
    <name evidence="1" type="ORF">J5O05_07175</name>
</gene>
<organism evidence="1 2">
    <name type="scientific">Pseudoalteromonas xiamenensis</name>
    <dbReference type="NCBI Taxonomy" id="882626"/>
    <lineage>
        <taxon>Bacteria</taxon>
        <taxon>Pseudomonadati</taxon>
        <taxon>Pseudomonadota</taxon>
        <taxon>Gammaproteobacteria</taxon>
        <taxon>Alteromonadales</taxon>
        <taxon>Pseudoalteromonadaceae</taxon>
        <taxon>Pseudoalteromonas</taxon>
    </lineage>
</organism>
<name>A0A975DIU3_9GAMM</name>
<dbReference type="AlphaFoldDB" id="A0A975DIU3"/>
<protein>
    <recommendedName>
        <fullName evidence="3">Glycosyltransferase</fullName>
    </recommendedName>
</protein>
<dbReference type="Proteomes" id="UP000664904">
    <property type="component" value="Chromosome"/>
</dbReference>